<protein>
    <recommendedName>
        <fullName evidence="1">Methyltransferase domain-containing protein</fullName>
    </recommendedName>
</protein>
<dbReference type="AlphaFoldDB" id="K1JT15"/>
<dbReference type="STRING" id="742823.HMPREF9465_01547"/>
<comment type="caution">
    <text evidence="2">The sequence shown here is derived from an EMBL/GenBank/DDBJ whole genome shotgun (WGS) entry which is preliminary data.</text>
</comment>
<evidence type="ECO:0000313" key="2">
    <source>
        <dbReference type="EMBL" id="EKB30857.1"/>
    </source>
</evidence>
<dbReference type="OrthoDB" id="9804312at2"/>
<proteinExistence type="predicted"/>
<dbReference type="RefSeq" id="WP_005435765.1">
    <property type="nucleotide sequence ID" value="NZ_JH815517.1"/>
</dbReference>
<dbReference type="EMBL" id="ADMG01000035">
    <property type="protein sequence ID" value="EKB30857.1"/>
    <property type="molecule type" value="Genomic_DNA"/>
</dbReference>
<dbReference type="HOGENOM" id="CLU_056435_5_2_4"/>
<dbReference type="Pfam" id="PF13649">
    <property type="entry name" value="Methyltransf_25"/>
    <property type="match status" value="1"/>
</dbReference>
<accession>K1JT15</accession>
<keyword evidence="3" id="KW-1185">Reference proteome</keyword>
<gene>
    <name evidence="2" type="ORF">HMPREF9465_01547</name>
</gene>
<dbReference type="Proteomes" id="UP000005835">
    <property type="component" value="Unassembled WGS sequence"/>
</dbReference>
<organism evidence="2 3">
    <name type="scientific">Sutterella wadsworthensis 2_1_59BFAA</name>
    <dbReference type="NCBI Taxonomy" id="742823"/>
    <lineage>
        <taxon>Bacteria</taxon>
        <taxon>Pseudomonadati</taxon>
        <taxon>Pseudomonadota</taxon>
        <taxon>Betaproteobacteria</taxon>
        <taxon>Burkholderiales</taxon>
        <taxon>Sutterellaceae</taxon>
        <taxon>Sutterella</taxon>
    </lineage>
</organism>
<reference evidence="2 3" key="1">
    <citation type="submission" date="2012-05" db="EMBL/GenBank/DDBJ databases">
        <title>The Genome Sequence of Sutterella wadsworthensis 2_1_59BFAA.</title>
        <authorList>
            <consortium name="The Broad Institute Genome Sequencing Platform"/>
            <person name="Earl A."/>
            <person name="Ward D."/>
            <person name="Feldgarden M."/>
            <person name="Gevers D."/>
            <person name="Daigneault M."/>
            <person name="Strauss J."/>
            <person name="Allen-Vercoe E."/>
            <person name="Walker B."/>
            <person name="Young S.K."/>
            <person name="Zeng Q."/>
            <person name="Gargeya S."/>
            <person name="Fitzgerald M."/>
            <person name="Haas B."/>
            <person name="Abouelleil A."/>
            <person name="Alvarado L."/>
            <person name="Arachchi H.M."/>
            <person name="Berlin A.M."/>
            <person name="Chapman S.B."/>
            <person name="Goldberg J."/>
            <person name="Griggs A."/>
            <person name="Gujja S."/>
            <person name="Hansen M."/>
            <person name="Howarth C."/>
            <person name="Imamovic A."/>
            <person name="Larimer J."/>
            <person name="McCowen C."/>
            <person name="Montmayeur A."/>
            <person name="Murphy C."/>
            <person name="Neiman D."/>
            <person name="Pearson M."/>
            <person name="Priest M."/>
            <person name="Roberts A."/>
            <person name="Saif S."/>
            <person name="Shea T."/>
            <person name="Sisk P."/>
            <person name="Sykes S."/>
            <person name="Wortman J."/>
            <person name="Nusbaum C."/>
            <person name="Birren B."/>
        </authorList>
    </citation>
    <scope>NUCLEOTIDE SEQUENCE [LARGE SCALE GENOMIC DNA]</scope>
    <source>
        <strain evidence="2 3">2_1_59BFAA</strain>
    </source>
</reference>
<sequence length="192" mass="21640">MARNDYSECFTRPSPWVLRWKHLLPRQGEVLDVACGPGRHTALLALEGRRVLACDIDLTGVEALAELPNVTLECRDLEGERWPWEAERFAGIVVTNYLHRPHFPHYWDSLMPGGVLIMETFTEANMMIWEHPRNPDHYLTEGELIRLAPADARVVAYEEGLTPADTCVARIVLMKHAPAECYAAPLEAGLGL</sequence>
<dbReference type="eggNOG" id="COG2227">
    <property type="taxonomic scope" value="Bacteria"/>
</dbReference>
<dbReference type="InterPro" id="IPR029063">
    <property type="entry name" value="SAM-dependent_MTases_sf"/>
</dbReference>
<dbReference type="Gene3D" id="3.40.50.150">
    <property type="entry name" value="Vaccinia Virus protein VP39"/>
    <property type="match status" value="1"/>
</dbReference>
<dbReference type="PATRIC" id="fig|742823.3.peg.1538"/>
<dbReference type="CDD" id="cd02440">
    <property type="entry name" value="AdoMet_MTases"/>
    <property type="match status" value="1"/>
</dbReference>
<evidence type="ECO:0000313" key="3">
    <source>
        <dbReference type="Proteomes" id="UP000005835"/>
    </source>
</evidence>
<feature type="domain" description="Methyltransferase" evidence="1">
    <location>
        <begin position="30"/>
        <end position="101"/>
    </location>
</feature>
<name>K1JT15_9BURK</name>
<evidence type="ECO:0000259" key="1">
    <source>
        <dbReference type="Pfam" id="PF13649"/>
    </source>
</evidence>
<dbReference type="SUPFAM" id="SSF53335">
    <property type="entry name" value="S-adenosyl-L-methionine-dependent methyltransferases"/>
    <property type="match status" value="1"/>
</dbReference>
<dbReference type="InterPro" id="IPR041698">
    <property type="entry name" value="Methyltransf_25"/>
</dbReference>